<feature type="region of interest" description="Disordered" evidence="1">
    <location>
        <begin position="81"/>
        <end position="101"/>
    </location>
</feature>
<dbReference type="OMA" id="ALHKESQ"/>
<feature type="compositionally biased region" description="Acidic residues" evidence="1">
    <location>
        <begin position="890"/>
        <end position="901"/>
    </location>
</feature>
<evidence type="ECO:0000256" key="1">
    <source>
        <dbReference type="SAM" id="MobiDB-lite"/>
    </source>
</evidence>
<dbReference type="STRING" id="126957.T1JHY8"/>
<feature type="compositionally biased region" description="Low complexity" evidence="1">
    <location>
        <begin position="962"/>
        <end position="973"/>
    </location>
</feature>
<feature type="region of interest" description="Disordered" evidence="1">
    <location>
        <begin position="874"/>
        <end position="907"/>
    </location>
</feature>
<dbReference type="GO" id="GO:0005769">
    <property type="term" value="C:early endosome"/>
    <property type="evidence" value="ECO:0007669"/>
    <property type="project" value="TreeGrafter"/>
</dbReference>
<dbReference type="EnsemblMetazoa" id="SMAR013469-RA">
    <property type="protein sequence ID" value="SMAR013469-PA"/>
    <property type="gene ID" value="SMAR013469"/>
</dbReference>
<protein>
    <recommendedName>
        <fullName evidence="6">SAC domain-containing protein</fullName>
    </recommendedName>
</protein>
<feature type="region of interest" description="Disordered" evidence="1">
    <location>
        <begin position="955"/>
        <end position="1024"/>
    </location>
</feature>
<dbReference type="InterPro" id="IPR002013">
    <property type="entry name" value="SAC_dom"/>
</dbReference>
<dbReference type="eggNOG" id="KOG1890">
    <property type="taxonomic scope" value="Eukaryota"/>
</dbReference>
<dbReference type="InterPro" id="IPR034753">
    <property type="entry name" value="hSac2"/>
</dbReference>
<evidence type="ECO:0000313" key="5">
    <source>
        <dbReference type="Proteomes" id="UP000014500"/>
    </source>
</evidence>
<feature type="domain" description="HSac2" evidence="3">
    <location>
        <begin position="625"/>
        <end position="810"/>
    </location>
</feature>
<dbReference type="PROSITE" id="PS51791">
    <property type="entry name" value="HSAC2"/>
    <property type="match status" value="1"/>
</dbReference>
<feature type="compositionally biased region" description="Basic and acidic residues" evidence="1">
    <location>
        <begin position="984"/>
        <end position="993"/>
    </location>
</feature>
<dbReference type="GO" id="GO:0046856">
    <property type="term" value="P:phosphatidylinositol dephosphorylation"/>
    <property type="evidence" value="ECO:0007669"/>
    <property type="project" value="TreeGrafter"/>
</dbReference>
<name>T1JHY8_STRMM</name>
<proteinExistence type="predicted"/>
<dbReference type="GO" id="GO:0043812">
    <property type="term" value="F:phosphatidylinositol-4-phosphate phosphatase activity"/>
    <property type="evidence" value="ECO:0007669"/>
    <property type="project" value="TreeGrafter"/>
</dbReference>
<dbReference type="AlphaFoldDB" id="T1JHY8"/>
<evidence type="ECO:0000313" key="4">
    <source>
        <dbReference type="EnsemblMetazoa" id="SMAR013469-PA"/>
    </source>
</evidence>
<evidence type="ECO:0000259" key="3">
    <source>
        <dbReference type="PROSITE" id="PS51791"/>
    </source>
</evidence>
<sequence length="1114" mass="126003">CEFSSLKNPTCLGYVYGIVGKVKIHPELDKKLILIRQQCQVGTLTGCHRVYNINKIVVLPLTCFVNADALDLGLDPCKKHHNANKKSDPRSPCRSPEQPHNKAFQKTWNSIKTATAQATTQVKHRKKEVRDKEKFEKRITEELLKMFTDTNSFYYSTSGDITNSLQRQYFQSQTSKVDLPLWQRVDERFFWNRYMLLDLIESKNRLADHWIIPVIQGFVQIETCSLDFDQKTSQELMWNIEKHPCEYKIILISRRSRDRAGTRYKRRGVDESGKCANYVETEQIIEYVHHCLSFIQVRGSVPVFWSQPGYKYRPPPHLDKGEEETQVAFEKHFAEELSIYNHQILINLVEQVGKERVLADAYLNHVLNYNSPNLTYVSRGMRFGNVSILISNIEDIIKEMWYCWIDKEGLICQQKGTFRVNCIDCLDRTNVVQTALAKAVLEIQLGLLPPEGILPPRCRNIFQIMWANNGDIISRQYAGTAALKGDFTRTGERRFAGMMKDGYNSANRYYLNAFKDGYRQACFDILQGKTPNYDDMIILGEQIIVPLSSLLPDQAPTYYNDLALAPEINLLSALFAFSRYYMNRFKDAYRQATIDLMLGNNISDDILGLSPDRESPPEDDAAWLNCQAEHVKQLIDDCKRMLVPNAEIILGGWALIDADPVSGDPAQVDMDSILILTKDSYYVAEYDDESDRITRYQRVMLNEIEKIELGPEPSIFKSKFMCVRINYQLNFQRGYFHMFRSANTRFFNNMAVPIKTEEEAIESLKAIVETIAATLEAFGLLVPVYQGKLERRKSKMPFQQTKRSPFGNVYLELPSFGGMPRNVSETQLLALRNVGTKAISNMTSQIAKLNPMKLKLKKNKNNAKTAEARVTVQVPDQSNLKKPDFVMESSSDEEAEEELQDPTESNQDLVLSSCGILATGSSNSSPSALYIEEPFNSIELGSTSSGRTEIFSVKKATDGCETQTSTSLTASTPSPRPQTPEITVSRDESESRLSEISGESSQVVGPKKLSHSSHELGTSSESAKIISDEKICQRRSSDQMQVPMSAMKTSHSEGALGQPPLIVAREFVVPGFSRVARGFQNLGANIGGFVRPPVTPTVPEDPIAAARMAEKREN</sequence>
<dbReference type="EMBL" id="JH431742">
    <property type="status" value="NOT_ANNOTATED_CDS"/>
    <property type="molecule type" value="Genomic_DNA"/>
</dbReference>
<accession>T1JHY8</accession>
<organism evidence="4 5">
    <name type="scientific">Strigamia maritima</name>
    <name type="common">European centipede</name>
    <name type="synonym">Geophilus maritimus</name>
    <dbReference type="NCBI Taxonomy" id="126957"/>
    <lineage>
        <taxon>Eukaryota</taxon>
        <taxon>Metazoa</taxon>
        <taxon>Ecdysozoa</taxon>
        <taxon>Arthropoda</taxon>
        <taxon>Myriapoda</taxon>
        <taxon>Chilopoda</taxon>
        <taxon>Pleurostigmophora</taxon>
        <taxon>Geophilomorpha</taxon>
        <taxon>Linotaeniidae</taxon>
        <taxon>Strigamia</taxon>
    </lineage>
</organism>
<feature type="domain" description="SAC" evidence="2">
    <location>
        <begin position="144"/>
        <end position="479"/>
    </location>
</feature>
<dbReference type="PhylomeDB" id="T1JHY8"/>
<dbReference type="Proteomes" id="UP000014500">
    <property type="component" value="Unassembled WGS sequence"/>
</dbReference>
<dbReference type="PROSITE" id="PS50275">
    <property type="entry name" value="SAC"/>
    <property type="match status" value="1"/>
</dbReference>
<keyword evidence="5" id="KW-1185">Reference proteome</keyword>
<reference evidence="5" key="1">
    <citation type="submission" date="2011-05" db="EMBL/GenBank/DDBJ databases">
        <authorList>
            <person name="Richards S.R."/>
            <person name="Qu J."/>
            <person name="Jiang H."/>
            <person name="Jhangiani S.N."/>
            <person name="Agravi P."/>
            <person name="Goodspeed R."/>
            <person name="Gross S."/>
            <person name="Mandapat C."/>
            <person name="Jackson L."/>
            <person name="Mathew T."/>
            <person name="Pu L."/>
            <person name="Thornton R."/>
            <person name="Saada N."/>
            <person name="Wilczek-Boney K.B."/>
            <person name="Lee S."/>
            <person name="Kovar C."/>
            <person name="Wu Y."/>
            <person name="Scherer S.E."/>
            <person name="Worley K.C."/>
            <person name="Muzny D.M."/>
            <person name="Gibbs R."/>
        </authorList>
    </citation>
    <scope>NUCLEOTIDE SEQUENCE</scope>
    <source>
        <strain evidence="5">Brora</strain>
    </source>
</reference>
<reference evidence="4" key="2">
    <citation type="submission" date="2015-02" db="UniProtKB">
        <authorList>
            <consortium name="EnsemblMetazoa"/>
        </authorList>
    </citation>
    <scope>IDENTIFICATION</scope>
</reference>
<dbReference type="PANTHER" id="PTHR45662">
    <property type="entry name" value="PHOSPHATIDYLINOSITIDE PHOSPHATASE SAC1"/>
    <property type="match status" value="1"/>
</dbReference>
<dbReference type="GO" id="GO:0045334">
    <property type="term" value="C:clathrin-coated endocytic vesicle"/>
    <property type="evidence" value="ECO:0007669"/>
    <property type="project" value="TreeGrafter"/>
</dbReference>
<dbReference type="InterPro" id="IPR022158">
    <property type="entry name" value="Inositol_phosphatase"/>
</dbReference>
<evidence type="ECO:0008006" key="6">
    <source>
        <dbReference type="Google" id="ProtNLM"/>
    </source>
</evidence>
<dbReference type="PANTHER" id="PTHR45662:SF8">
    <property type="entry name" value="PHOSPHATIDYLINOSITIDE PHOSPHATASE SAC2"/>
    <property type="match status" value="1"/>
</dbReference>
<dbReference type="HOGENOM" id="CLU_008079_1_1_1"/>
<dbReference type="Pfam" id="PF02383">
    <property type="entry name" value="Syja_N"/>
    <property type="match status" value="1"/>
</dbReference>
<evidence type="ECO:0000259" key="2">
    <source>
        <dbReference type="PROSITE" id="PS50275"/>
    </source>
</evidence>
<dbReference type="GO" id="GO:2001135">
    <property type="term" value="P:regulation of endocytic recycling"/>
    <property type="evidence" value="ECO:0007669"/>
    <property type="project" value="TreeGrafter"/>
</dbReference>
<dbReference type="Pfam" id="PF12456">
    <property type="entry name" value="hSac2"/>
    <property type="match status" value="1"/>
</dbReference>